<sequence length="329" mass="35691">MLLRQLRHLSCSTTQKAIAVACPGQGIIPRGCLAGFKPHHDLIAPSLELVDEVLNEKFSKNLFGDTSADADEWSLRTSNAQPAILASTVITNQMFEKLHGIDMVKEPKVHYVLGHSLGEYTALVLAGVLDFGDALRIVRKRGLLMEELIGIGDYSMMVLVFRPGNFDAVSAVAAEYNVLACVNNSSQILISGTSLQVEKALAAMPEGAVLKLVKLPVKIPFHNELLESIELQLAEMAPKDLKQPIKPIVSNLAGSVSTGNCYLNTVKDNSKPVLWKQSLDFLKNNGIKHIVNLGPGLALGDMNKRSGLENHPLVGIEDMKVLAEKLDSL</sequence>
<dbReference type="VEuPathDB" id="FungiDB:CJI97_005206"/>
<protein>
    <recommendedName>
        <fullName evidence="1">[acyl-carrier-protein] S-malonyltransferase</fullName>
        <ecNumber evidence="1">2.3.1.39</ecNumber>
    </recommendedName>
</protein>
<organism evidence="6 7">
    <name type="scientific">Candidozyma auris</name>
    <name type="common">Yeast</name>
    <name type="synonym">Candida auris</name>
    <dbReference type="NCBI Taxonomy" id="498019"/>
    <lineage>
        <taxon>Eukaryota</taxon>
        <taxon>Fungi</taxon>
        <taxon>Dikarya</taxon>
        <taxon>Ascomycota</taxon>
        <taxon>Saccharomycotina</taxon>
        <taxon>Pichiomycetes</taxon>
        <taxon>Metschnikowiaceae</taxon>
        <taxon>Candidozyma</taxon>
    </lineage>
</organism>
<evidence type="ECO:0000256" key="3">
    <source>
        <dbReference type="ARBA" id="ARBA00023315"/>
    </source>
</evidence>
<dbReference type="SMART" id="SM00827">
    <property type="entry name" value="PKS_AT"/>
    <property type="match status" value="1"/>
</dbReference>
<evidence type="ECO:0000256" key="2">
    <source>
        <dbReference type="ARBA" id="ARBA00022679"/>
    </source>
</evidence>
<name>A0A0L0P6L6_CANAR</name>
<proteinExistence type="predicted"/>
<dbReference type="Proteomes" id="UP000037122">
    <property type="component" value="Unassembled WGS sequence"/>
</dbReference>
<dbReference type="GO" id="GO:0006633">
    <property type="term" value="P:fatty acid biosynthetic process"/>
    <property type="evidence" value="ECO:0007669"/>
    <property type="project" value="TreeGrafter"/>
</dbReference>
<dbReference type="VEuPathDB" id="FungiDB:QG37_01299"/>
<dbReference type="SUPFAM" id="SSF52151">
    <property type="entry name" value="FabD/lysophospholipase-like"/>
    <property type="match status" value="1"/>
</dbReference>
<dbReference type="GO" id="GO:0005739">
    <property type="term" value="C:mitochondrion"/>
    <property type="evidence" value="ECO:0007669"/>
    <property type="project" value="TreeGrafter"/>
</dbReference>
<accession>A0A0L0P6L6</accession>
<dbReference type="Pfam" id="PF00698">
    <property type="entry name" value="Acyl_transf_1"/>
    <property type="match status" value="1"/>
</dbReference>
<dbReference type="InterPro" id="IPR016035">
    <property type="entry name" value="Acyl_Trfase/lysoPLipase"/>
</dbReference>
<dbReference type="InterPro" id="IPR014043">
    <property type="entry name" value="Acyl_transferase_dom"/>
</dbReference>
<evidence type="ECO:0000256" key="4">
    <source>
        <dbReference type="ARBA" id="ARBA00048462"/>
    </source>
</evidence>
<dbReference type="EMBL" id="LGST01000008">
    <property type="protein sequence ID" value="KNE01949.1"/>
    <property type="molecule type" value="Genomic_DNA"/>
</dbReference>
<evidence type="ECO:0000313" key="7">
    <source>
        <dbReference type="Proteomes" id="UP000037122"/>
    </source>
</evidence>
<comment type="caution">
    <text evidence="6">The sequence shown here is derived from an EMBL/GenBank/DDBJ whole genome shotgun (WGS) entry which is preliminary data.</text>
</comment>
<evidence type="ECO:0000313" key="6">
    <source>
        <dbReference type="EMBL" id="KNE01949.1"/>
    </source>
</evidence>
<dbReference type="GO" id="GO:0004314">
    <property type="term" value="F:[acyl-carrier-protein] S-malonyltransferase activity"/>
    <property type="evidence" value="ECO:0007669"/>
    <property type="project" value="UniProtKB-EC"/>
</dbReference>
<feature type="domain" description="Malonyl-CoA:ACP transacylase (MAT)" evidence="5">
    <location>
        <begin position="21"/>
        <end position="306"/>
    </location>
</feature>
<dbReference type="VEuPathDB" id="FungiDB:CJJ09_004232"/>
<dbReference type="AlphaFoldDB" id="A0A0L0P6L6"/>
<dbReference type="Gene3D" id="3.40.366.10">
    <property type="entry name" value="Malonyl-Coenzyme A Acyl Carrier Protein, domain 2"/>
    <property type="match status" value="1"/>
</dbReference>
<dbReference type="InterPro" id="IPR001227">
    <property type="entry name" value="Ac_transferase_dom_sf"/>
</dbReference>
<dbReference type="InterPro" id="IPR050858">
    <property type="entry name" value="Mal-CoA-ACP_Trans/PKS_FabD"/>
</dbReference>
<dbReference type="Gene3D" id="3.30.70.250">
    <property type="entry name" value="Malonyl-CoA ACP transacylase, ACP-binding"/>
    <property type="match status" value="1"/>
</dbReference>
<reference evidence="7" key="1">
    <citation type="journal article" date="2015" name="BMC Genomics">
        <title>Draft genome of a commonly misdiagnosed multidrug resistant pathogen Candida auris.</title>
        <authorList>
            <person name="Chatterjee S."/>
            <person name="Alampalli S.V."/>
            <person name="Nageshan R.K."/>
            <person name="Chettiar S.T."/>
            <person name="Joshi S."/>
            <person name="Tatu U.S."/>
        </authorList>
    </citation>
    <scope>NUCLEOTIDE SEQUENCE [LARGE SCALE GENOMIC DNA]</scope>
    <source>
        <strain evidence="7">6684</strain>
    </source>
</reference>
<dbReference type="VEuPathDB" id="FungiDB:CJJ07_004591"/>
<dbReference type="EC" id="2.3.1.39" evidence="1"/>
<dbReference type="PANTHER" id="PTHR42681">
    <property type="entry name" value="MALONYL-COA-ACYL CARRIER PROTEIN TRANSACYLASE, MITOCHONDRIAL"/>
    <property type="match status" value="1"/>
</dbReference>
<dbReference type="VEuPathDB" id="FungiDB:B9J08_005122"/>
<evidence type="ECO:0000256" key="1">
    <source>
        <dbReference type="ARBA" id="ARBA00013258"/>
    </source>
</evidence>
<dbReference type="VEuPathDB" id="FungiDB:CJI96_0003911"/>
<gene>
    <name evidence="6" type="ORF">QG37_01299</name>
</gene>
<evidence type="ECO:0000259" key="5">
    <source>
        <dbReference type="SMART" id="SM00827"/>
    </source>
</evidence>
<keyword evidence="2" id="KW-0808">Transferase</keyword>
<comment type="catalytic activity">
    <reaction evidence="4">
        <text>holo-[ACP] + malonyl-CoA = malonyl-[ACP] + CoA</text>
        <dbReference type="Rhea" id="RHEA:41792"/>
        <dbReference type="Rhea" id="RHEA-COMP:9623"/>
        <dbReference type="Rhea" id="RHEA-COMP:9685"/>
        <dbReference type="ChEBI" id="CHEBI:57287"/>
        <dbReference type="ChEBI" id="CHEBI:57384"/>
        <dbReference type="ChEBI" id="CHEBI:64479"/>
        <dbReference type="ChEBI" id="CHEBI:78449"/>
        <dbReference type="EC" id="2.3.1.39"/>
    </reaction>
</comment>
<dbReference type="PANTHER" id="PTHR42681:SF1">
    <property type="entry name" value="MALONYL-COA-ACYL CARRIER PROTEIN TRANSACYLASE, MITOCHONDRIAL"/>
    <property type="match status" value="1"/>
</dbReference>
<keyword evidence="3" id="KW-0012">Acyltransferase</keyword>